<protein>
    <submittedName>
        <fullName evidence="1">Uncharacterized protein</fullName>
    </submittedName>
</protein>
<organism evidence="1 2">
    <name type="scientific">Chryseobacterium viscerum</name>
    <dbReference type="NCBI Taxonomy" id="1037377"/>
    <lineage>
        <taxon>Bacteria</taxon>
        <taxon>Pseudomonadati</taxon>
        <taxon>Bacteroidota</taxon>
        <taxon>Flavobacteriia</taxon>
        <taxon>Flavobacteriales</taxon>
        <taxon>Weeksellaceae</taxon>
        <taxon>Chryseobacterium group</taxon>
        <taxon>Chryseobacterium</taxon>
    </lineage>
</organism>
<dbReference type="EMBL" id="VTPV01000022">
    <property type="protein sequence ID" value="KAB1228465.1"/>
    <property type="molecule type" value="Genomic_DNA"/>
</dbReference>
<evidence type="ECO:0000313" key="1">
    <source>
        <dbReference type="EMBL" id="KAB1228465.1"/>
    </source>
</evidence>
<proteinExistence type="predicted"/>
<evidence type="ECO:0000313" key="2">
    <source>
        <dbReference type="Proteomes" id="UP000326384"/>
    </source>
</evidence>
<dbReference type="RefSeq" id="WP_152291419.1">
    <property type="nucleotide sequence ID" value="NZ_VTPV01000022.1"/>
</dbReference>
<dbReference type="Proteomes" id="UP000326384">
    <property type="component" value="Unassembled WGS sequence"/>
</dbReference>
<name>A0A5N4BK29_9FLAO</name>
<reference evidence="1 2" key="1">
    <citation type="journal article" date="2019" name="Stand. Genomic Sci.">
        <title>Draft Whole-Genome Sequence of a Novel Chryseobacterium viscerum Strain Isolated from Fresh Water at Dripping Springs, New Mexico.</title>
        <authorList>
            <person name="Kyndt J.A."/>
            <person name="Moore T.C."/>
        </authorList>
    </citation>
    <scope>NUCLEOTIDE SEQUENCE [LARGE SCALE GENOMIC DNA]</scope>
    <source>
        <strain evidence="1 2">DPS</strain>
    </source>
</reference>
<gene>
    <name evidence="1" type="ORF">F8D52_22590</name>
</gene>
<comment type="caution">
    <text evidence="1">The sequence shown here is derived from an EMBL/GenBank/DDBJ whole genome shotgun (WGS) entry which is preliminary data.</text>
</comment>
<accession>A0A5N4BK29</accession>
<sequence length="160" mass="19060">MKKPINNHRDLRIEVAQTHNFVEVTEEFYYDSLEVLPPIWLENGCFMVDEPYSDDIYYVFGRKDDKFYGCLCNKNFALKNFNTDFSKNKANAYLAYLELCNTINEIPQKEVYLQIKDCENNDALDVMKIFIDRRRAEFDKESSKANIVNKKPGFWSRFFK</sequence>
<keyword evidence="2" id="KW-1185">Reference proteome</keyword>